<gene>
    <name evidence="2" type="ORF">SISNIDRAFT_480510</name>
</gene>
<dbReference type="OrthoDB" id="2581931at2759"/>
<protein>
    <submittedName>
        <fullName evidence="2">Uncharacterized protein</fullName>
    </submittedName>
</protein>
<dbReference type="EMBL" id="KV419394">
    <property type="protein sequence ID" value="KZS98918.1"/>
    <property type="molecule type" value="Genomic_DNA"/>
</dbReference>
<reference evidence="2 3" key="1">
    <citation type="journal article" date="2016" name="Mol. Biol. Evol.">
        <title>Comparative Genomics of Early-Diverging Mushroom-Forming Fungi Provides Insights into the Origins of Lignocellulose Decay Capabilities.</title>
        <authorList>
            <person name="Nagy L.G."/>
            <person name="Riley R."/>
            <person name="Tritt A."/>
            <person name="Adam C."/>
            <person name="Daum C."/>
            <person name="Floudas D."/>
            <person name="Sun H."/>
            <person name="Yadav J.S."/>
            <person name="Pangilinan J."/>
            <person name="Larsson K.H."/>
            <person name="Matsuura K."/>
            <person name="Barry K."/>
            <person name="Labutti K."/>
            <person name="Kuo R."/>
            <person name="Ohm R.A."/>
            <person name="Bhattacharya S.S."/>
            <person name="Shirouzu T."/>
            <person name="Yoshinaga Y."/>
            <person name="Martin F.M."/>
            <person name="Grigoriev I.V."/>
            <person name="Hibbett D.S."/>
        </authorList>
    </citation>
    <scope>NUCLEOTIDE SEQUENCE [LARGE SCALE GENOMIC DNA]</scope>
    <source>
        <strain evidence="2 3">HHB9708</strain>
    </source>
</reference>
<keyword evidence="3" id="KW-1185">Reference proteome</keyword>
<accession>A0A165AFG8</accession>
<proteinExistence type="predicted"/>
<feature type="region of interest" description="Disordered" evidence="1">
    <location>
        <begin position="1"/>
        <end position="115"/>
    </location>
</feature>
<sequence>MALNDRDVTLRPGASNDQWPGTMNPTSSGVGGDHMAANYVDDPTNPEGGAGAGSEFHGDRDAAKAMKGMAGVVESRPGIIESTEIDPLSETSNKDDGWANATQNPGANASDNVSSTASDILASASNVAAAAAKSAYGSATGNEQLAKEGRDALFGNNNN</sequence>
<evidence type="ECO:0000313" key="3">
    <source>
        <dbReference type="Proteomes" id="UP000076722"/>
    </source>
</evidence>
<name>A0A165AFG8_9AGAM</name>
<feature type="compositionally biased region" description="Polar residues" evidence="1">
    <location>
        <begin position="100"/>
        <end position="115"/>
    </location>
</feature>
<evidence type="ECO:0000313" key="2">
    <source>
        <dbReference type="EMBL" id="KZS98918.1"/>
    </source>
</evidence>
<feature type="compositionally biased region" description="Polar residues" evidence="1">
    <location>
        <begin position="15"/>
        <end position="28"/>
    </location>
</feature>
<evidence type="ECO:0000256" key="1">
    <source>
        <dbReference type="SAM" id="MobiDB-lite"/>
    </source>
</evidence>
<organism evidence="2 3">
    <name type="scientific">Sistotremastrum niveocremeum HHB9708</name>
    <dbReference type="NCBI Taxonomy" id="1314777"/>
    <lineage>
        <taxon>Eukaryota</taxon>
        <taxon>Fungi</taxon>
        <taxon>Dikarya</taxon>
        <taxon>Basidiomycota</taxon>
        <taxon>Agaricomycotina</taxon>
        <taxon>Agaricomycetes</taxon>
        <taxon>Sistotremastrales</taxon>
        <taxon>Sistotremastraceae</taxon>
        <taxon>Sertulicium</taxon>
        <taxon>Sertulicium niveocremeum</taxon>
    </lineage>
</organism>
<dbReference type="AlphaFoldDB" id="A0A165AFG8"/>
<dbReference type="Proteomes" id="UP000076722">
    <property type="component" value="Unassembled WGS sequence"/>
</dbReference>